<reference evidence="3 4" key="1">
    <citation type="submission" date="2018-06" db="EMBL/GenBank/DDBJ databases">
        <authorList>
            <consortium name="Pathogen Informatics"/>
            <person name="Doyle S."/>
        </authorList>
    </citation>
    <scope>NUCLEOTIDE SEQUENCE [LARGE SCALE GENOMIC DNA]</scope>
    <source>
        <strain evidence="3 4">NCTC13291</strain>
    </source>
</reference>
<feature type="transmembrane region" description="Helical" evidence="2">
    <location>
        <begin position="24"/>
        <end position="45"/>
    </location>
</feature>
<accession>A0A379N0P6</accession>
<feature type="region of interest" description="Disordered" evidence="1">
    <location>
        <begin position="1"/>
        <end position="20"/>
    </location>
</feature>
<evidence type="ECO:0000256" key="2">
    <source>
        <dbReference type="SAM" id="Phobius"/>
    </source>
</evidence>
<organism evidence="3 4">
    <name type="scientific">Roseomonas mucosa</name>
    <dbReference type="NCBI Taxonomy" id="207340"/>
    <lineage>
        <taxon>Bacteria</taxon>
        <taxon>Pseudomonadati</taxon>
        <taxon>Pseudomonadota</taxon>
        <taxon>Alphaproteobacteria</taxon>
        <taxon>Acetobacterales</taxon>
        <taxon>Roseomonadaceae</taxon>
        <taxon>Roseomonas</taxon>
    </lineage>
</organism>
<evidence type="ECO:0000313" key="4">
    <source>
        <dbReference type="Proteomes" id="UP000254919"/>
    </source>
</evidence>
<name>A0A379N0P6_9PROT</name>
<keyword evidence="2" id="KW-0472">Membrane</keyword>
<dbReference type="EMBL" id="UGVN01000001">
    <property type="protein sequence ID" value="SUE40676.1"/>
    <property type="molecule type" value="Genomic_DNA"/>
</dbReference>
<gene>
    <name evidence="3" type="ORF">NCTC13291_02244</name>
</gene>
<dbReference type="InterPro" id="IPR018895">
    <property type="entry name" value="DUF2474"/>
</dbReference>
<protein>
    <submittedName>
        <fullName evidence="3">Protein of uncharacterized function (DUF2474)</fullName>
    </submittedName>
</protein>
<sequence length="51" mass="5569">MPAITDGRGAMRDPTPPGSRWRRLGWFVLLWLGGVVAVGAVAFLLRSLLHP</sequence>
<evidence type="ECO:0000256" key="1">
    <source>
        <dbReference type="SAM" id="MobiDB-lite"/>
    </source>
</evidence>
<keyword evidence="2" id="KW-1133">Transmembrane helix</keyword>
<dbReference type="Proteomes" id="UP000254919">
    <property type="component" value="Unassembled WGS sequence"/>
</dbReference>
<dbReference type="RefSeq" id="WP_237719381.1">
    <property type="nucleotide sequence ID" value="NZ_AP031462.1"/>
</dbReference>
<dbReference type="AlphaFoldDB" id="A0A379N0P6"/>
<keyword evidence="2" id="KW-0812">Transmembrane</keyword>
<dbReference type="GeneID" id="99633292"/>
<proteinExistence type="predicted"/>
<evidence type="ECO:0000313" key="3">
    <source>
        <dbReference type="EMBL" id="SUE40676.1"/>
    </source>
</evidence>
<dbReference type="Pfam" id="PF10617">
    <property type="entry name" value="DUF2474"/>
    <property type="match status" value="1"/>
</dbReference>